<evidence type="ECO:0000259" key="7">
    <source>
        <dbReference type="Pfam" id="PF09384"/>
    </source>
</evidence>
<sequence>MAAPVTRMPLARLPALPAASTPEKRYWGTFKSHLLIQEYGAIKSINFSPVSPHDFAVTAATLVKVYSSKTRAVSKTISRFQAPAQSGSFRSDGRVLVAGDDSGLIQVFDIGSRAVIKTWDEHTGNTVNVTKFSPTNVTQLLSASDDKTVRLWDLTSSKSTHKFVGNQDYVRAASFVPGSPYSVVSGGYDRAVRLWDSRSATNHCTMEFNVPAPIDALLVLPGGTTLLASSGPTVYVWDMVAAKRVAVLHNHQKSVTSLALSTGPHKSQRRVLTGALDRHVKVYDPATWKVVHGVKYPAPILAIGISPDEKHLVVGMSNGLLSVRTRSSGKEKEKAKEKERVLDMIAAGIDPITGIGGPKSKTSAQRRRTRGMDYKGEGADIVVEQVARKKKEGPWEHHLRKGNYGDALDFALMSSQPHVTVFTVFGELRYRNAINAALANRDENTLKPILRWLIKHLPDPQYVSTIVEVSLSILDMYSHDLGKSPDFDKLMRRLHLRVKQEVENSKQSSLIVGMLDMLLAGSASS</sequence>
<comment type="caution">
    <text evidence="8">The sequence shown here is derived from an EMBL/GenBank/DDBJ whole genome shotgun (WGS) entry which is preliminary data.</text>
</comment>
<dbReference type="GO" id="GO:0045943">
    <property type="term" value="P:positive regulation of transcription by RNA polymerase I"/>
    <property type="evidence" value="ECO:0007669"/>
    <property type="project" value="TreeGrafter"/>
</dbReference>
<dbReference type="PANTHER" id="PTHR19924">
    <property type="entry name" value="UTP15 U3 SMALL NUCLEOLAR RNA-ASSOCIATED PROTEIN 15 FAMILY MEMBER"/>
    <property type="match status" value="1"/>
</dbReference>
<keyword evidence="2" id="KW-0698">rRNA processing</keyword>
<protein>
    <submittedName>
        <fullName evidence="8">WD40-repeat-containing domain protein</fullName>
    </submittedName>
</protein>
<dbReference type="InterPro" id="IPR001680">
    <property type="entry name" value="WD40_rpt"/>
</dbReference>
<dbReference type="Proteomes" id="UP000244722">
    <property type="component" value="Unassembled WGS sequence"/>
</dbReference>
<dbReference type="PROSITE" id="PS50294">
    <property type="entry name" value="WD_REPEATS_REGION"/>
    <property type="match status" value="1"/>
</dbReference>
<evidence type="ECO:0000256" key="3">
    <source>
        <dbReference type="ARBA" id="ARBA00022574"/>
    </source>
</evidence>
<dbReference type="InterPro" id="IPR018983">
    <property type="entry name" value="U3_snoRNA-assocProt_15_C"/>
</dbReference>
<keyword evidence="4" id="KW-0677">Repeat</keyword>
<keyword evidence="9" id="KW-1185">Reference proteome</keyword>
<dbReference type="AlphaFoldDB" id="A0A2T7A2X3"/>
<evidence type="ECO:0000256" key="4">
    <source>
        <dbReference type="ARBA" id="ARBA00022737"/>
    </source>
</evidence>
<evidence type="ECO:0000313" key="8">
    <source>
        <dbReference type="EMBL" id="PUU82064.1"/>
    </source>
</evidence>
<gene>
    <name evidence="8" type="ORF">B9Z19DRAFT_1041777</name>
</gene>
<dbReference type="InterPro" id="IPR019775">
    <property type="entry name" value="WD40_repeat_CS"/>
</dbReference>
<evidence type="ECO:0000256" key="6">
    <source>
        <dbReference type="PROSITE-ProRule" id="PRU00221"/>
    </source>
</evidence>
<feature type="domain" description="U3 small nucleolar RNA-associated protein 15 C-terminal" evidence="7">
    <location>
        <begin position="373"/>
        <end position="518"/>
    </location>
</feature>
<accession>A0A2T7A2X3</accession>
<reference evidence="8 9" key="1">
    <citation type="submission" date="2017-04" db="EMBL/GenBank/DDBJ databases">
        <title>Draft genome sequence of Tuber borchii Vittad., a whitish edible truffle.</title>
        <authorList>
            <consortium name="DOE Joint Genome Institute"/>
            <person name="Murat C."/>
            <person name="Kuo A."/>
            <person name="Barry K.W."/>
            <person name="Clum A."/>
            <person name="Dockter R.B."/>
            <person name="Fauchery L."/>
            <person name="Iotti M."/>
            <person name="Kohler A."/>
            <person name="Labutti K."/>
            <person name="Lindquist E.A."/>
            <person name="Lipzen A."/>
            <person name="Ohm R.A."/>
            <person name="Wang M."/>
            <person name="Grigoriev I.V."/>
            <person name="Zambonelli A."/>
            <person name="Martin F.M."/>
        </authorList>
    </citation>
    <scope>NUCLEOTIDE SEQUENCE [LARGE SCALE GENOMIC DNA]</scope>
    <source>
        <strain evidence="8 9">Tbo3840</strain>
    </source>
</reference>
<name>A0A2T7A2X3_TUBBO</name>
<evidence type="ECO:0000256" key="5">
    <source>
        <dbReference type="ARBA" id="ARBA00023242"/>
    </source>
</evidence>
<dbReference type="EMBL" id="NESQ01000034">
    <property type="protein sequence ID" value="PUU82064.1"/>
    <property type="molecule type" value="Genomic_DNA"/>
</dbReference>
<dbReference type="STRING" id="42251.A0A2T7A2X3"/>
<dbReference type="Pfam" id="PF09384">
    <property type="entry name" value="UTP15_C"/>
    <property type="match status" value="1"/>
</dbReference>
<dbReference type="Pfam" id="PF00400">
    <property type="entry name" value="WD40"/>
    <property type="match status" value="3"/>
</dbReference>
<dbReference type="InterPro" id="IPR015943">
    <property type="entry name" value="WD40/YVTN_repeat-like_dom_sf"/>
</dbReference>
<organism evidence="8 9">
    <name type="scientific">Tuber borchii</name>
    <name type="common">White truffle</name>
    <dbReference type="NCBI Taxonomy" id="42251"/>
    <lineage>
        <taxon>Eukaryota</taxon>
        <taxon>Fungi</taxon>
        <taxon>Dikarya</taxon>
        <taxon>Ascomycota</taxon>
        <taxon>Pezizomycotina</taxon>
        <taxon>Pezizomycetes</taxon>
        <taxon>Pezizales</taxon>
        <taxon>Tuberaceae</taxon>
        <taxon>Tuber</taxon>
    </lineage>
</organism>
<dbReference type="GO" id="GO:0005730">
    <property type="term" value="C:nucleolus"/>
    <property type="evidence" value="ECO:0007669"/>
    <property type="project" value="UniProtKB-SubCell"/>
</dbReference>
<dbReference type="PRINTS" id="PR00320">
    <property type="entry name" value="GPROTEINBRPT"/>
</dbReference>
<evidence type="ECO:0000256" key="1">
    <source>
        <dbReference type="ARBA" id="ARBA00004604"/>
    </source>
</evidence>
<dbReference type="PROSITE" id="PS00678">
    <property type="entry name" value="WD_REPEATS_1"/>
    <property type="match status" value="2"/>
</dbReference>
<evidence type="ECO:0000313" key="9">
    <source>
        <dbReference type="Proteomes" id="UP000244722"/>
    </source>
</evidence>
<feature type="repeat" description="WD" evidence="6">
    <location>
        <begin position="163"/>
        <end position="205"/>
    </location>
</feature>
<dbReference type="SUPFAM" id="SSF50978">
    <property type="entry name" value="WD40 repeat-like"/>
    <property type="match status" value="1"/>
</dbReference>
<comment type="subcellular location">
    <subcellularLocation>
        <location evidence="1">Nucleus</location>
        <location evidence="1">Nucleolus</location>
    </subcellularLocation>
</comment>
<keyword evidence="5" id="KW-0539">Nucleus</keyword>
<dbReference type="InterPro" id="IPR020472">
    <property type="entry name" value="WD40_PAC1"/>
</dbReference>
<dbReference type="OrthoDB" id="431715at2759"/>
<evidence type="ECO:0000256" key="2">
    <source>
        <dbReference type="ARBA" id="ARBA00022552"/>
    </source>
</evidence>
<feature type="repeat" description="WD" evidence="6">
    <location>
        <begin position="125"/>
        <end position="162"/>
    </location>
</feature>
<dbReference type="InterPro" id="IPR036322">
    <property type="entry name" value="WD40_repeat_dom_sf"/>
</dbReference>
<proteinExistence type="predicted"/>
<keyword evidence="3 6" id="KW-0853">WD repeat</keyword>
<dbReference type="SMART" id="SM00320">
    <property type="entry name" value="WD40"/>
    <property type="match status" value="6"/>
</dbReference>
<dbReference type="PROSITE" id="PS50082">
    <property type="entry name" value="WD_REPEATS_2"/>
    <property type="match status" value="2"/>
</dbReference>
<dbReference type="GO" id="GO:0006364">
    <property type="term" value="P:rRNA processing"/>
    <property type="evidence" value="ECO:0007669"/>
    <property type="project" value="UniProtKB-KW"/>
</dbReference>
<dbReference type="Gene3D" id="2.130.10.10">
    <property type="entry name" value="YVTN repeat-like/Quinoprotein amine dehydrogenase"/>
    <property type="match status" value="2"/>
</dbReference>
<dbReference type="PANTHER" id="PTHR19924:SF26">
    <property type="entry name" value="U3 SMALL NUCLEOLAR RNA-ASSOCIATED PROTEIN 15 HOMOLOG"/>
    <property type="match status" value="1"/>
</dbReference>